<dbReference type="SUPFAM" id="SSF140453">
    <property type="entry name" value="EsxAB dimer-like"/>
    <property type="match status" value="1"/>
</dbReference>
<sequence>MAGPSGSDEVLRIDPAALSSAFSLLAGVAERLGGGVRSADGRVRSVLGHGWSGGAASSFSPIWDSWHEQAAGSAKLLTNTTERARSSANQLHEASEHL</sequence>
<evidence type="ECO:0000313" key="2">
    <source>
        <dbReference type="Proteomes" id="UP000295117"/>
    </source>
</evidence>
<organism evidence="1 2">
    <name type="scientific">Mycobacteroides salmoniphilum</name>
    <dbReference type="NCBI Taxonomy" id="404941"/>
    <lineage>
        <taxon>Bacteria</taxon>
        <taxon>Bacillati</taxon>
        <taxon>Actinomycetota</taxon>
        <taxon>Actinomycetes</taxon>
        <taxon>Mycobacteriales</taxon>
        <taxon>Mycobacteriaceae</taxon>
        <taxon>Mycobacteroides</taxon>
    </lineage>
</organism>
<dbReference type="RefSeq" id="WP_134073917.1">
    <property type="nucleotide sequence ID" value="NZ_PECH01000010.1"/>
</dbReference>
<protein>
    <recommendedName>
        <fullName evidence="3">WXG100 family type VII secretion target</fullName>
    </recommendedName>
</protein>
<comment type="caution">
    <text evidence="1">The sequence shown here is derived from an EMBL/GenBank/DDBJ whole genome shotgun (WGS) entry which is preliminary data.</text>
</comment>
<dbReference type="InterPro" id="IPR010310">
    <property type="entry name" value="T7SS_ESAT-6-like"/>
</dbReference>
<dbReference type="Proteomes" id="UP000295117">
    <property type="component" value="Unassembled WGS sequence"/>
</dbReference>
<reference evidence="1 2" key="1">
    <citation type="journal article" date="2019" name="Sci. Rep.">
        <title>Extended insight into the Mycobacterium chelonae-abscessus complex through whole genome sequencing of Mycobacterium salmoniphilum outbreak and Mycobacterium salmoniphilum-like strains.</title>
        <authorList>
            <person name="Behra P.R.K."/>
            <person name="Das S."/>
            <person name="Pettersson B.M.F."/>
            <person name="Shirreff L."/>
            <person name="DuCote T."/>
            <person name="Jacobsson K.G."/>
            <person name="Ennis D.G."/>
            <person name="Kirsebom L.A."/>
        </authorList>
    </citation>
    <scope>NUCLEOTIDE SEQUENCE [LARGE SCALE GENOMIC DNA]</scope>
    <source>
        <strain evidence="1 2">DE 4585</strain>
    </source>
</reference>
<gene>
    <name evidence="1" type="ORF">DE4585_04745</name>
</gene>
<dbReference type="Gene3D" id="1.10.287.1060">
    <property type="entry name" value="ESAT-6-like"/>
    <property type="match status" value="1"/>
</dbReference>
<name>A0A4R8RWA6_9MYCO</name>
<dbReference type="InterPro" id="IPR036689">
    <property type="entry name" value="ESAT-6-like_sf"/>
</dbReference>
<dbReference type="EMBL" id="PECH01000010">
    <property type="protein sequence ID" value="TDZ77353.1"/>
    <property type="molecule type" value="Genomic_DNA"/>
</dbReference>
<accession>A0A4R8RWA6</accession>
<evidence type="ECO:0008006" key="3">
    <source>
        <dbReference type="Google" id="ProtNLM"/>
    </source>
</evidence>
<dbReference type="AlphaFoldDB" id="A0A4R8RWA6"/>
<dbReference type="Pfam" id="PF06013">
    <property type="entry name" value="WXG100"/>
    <property type="match status" value="1"/>
</dbReference>
<proteinExistence type="predicted"/>
<evidence type="ECO:0000313" key="1">
    <source>
        <dbReference type="EMBL" id="TDZ77353.1"/>
    </source>
</evidence>